<dbReference type="EMBL" id="JACEHE010000011">
    <property type="protein sequence ID" value="MBA2947950.1"/>
    <property type="molecule type" value="Genomic_DNA"/>
</dbReference>
<gene>
    <name evidence="3" type="ORF">H1D24_19565</name>
</gene>
<dbReference type="PANTHER" id="PTHR30007">
    <property type="entry name" value="PHP DOMAIN PROTEIN"/>
    <property type="match status" value="1"/>
</dbReference>
<dbReference type="InterPro" id="IPR025161">
    <property type="entry name" value="IS402-like_dom"/>
</dbReference>
<reference evidence="3 4" key="1">
    <citation type="submission" date="2020-07" db="EMBL/GenBank/DDBJ databases">
        <title>Streptomyces isolated from Indian soil.</title>
        <authorList>
            <person name="Mandal S."/>
            <person name="Maiti P.K."/>
        </authorList>
    </citation>
    <scope>NUCLEOTIDE SEQUENCE [LARGE SCALE GENOMIC DNA]</scope>
    <source>
        <strain evidence="3 4">PSKA28</strain>
    </source>
</reference>
<feature type="region of interest" description="Disordered" evidence="1">
    <location>
        <begin position="50"/>
        <end position="92"/>
    </location>
</feature>
<evidence type="ECO:0000256" key="1">
    <source>
        <dbReference type="SAM" id="MobiDB-lite"/>
    </source>
</evidence>
<organism evidence="3 4">
    <name type="scientific">Streptomyces himalayensis subsp. himalayensis</name>
    <dbReference type="NCBI Taxonomy" id="2756131"/>
    <lineage>
        <taxon>Bacteria</taxon>
        <taxon>Bacillati</taxon>
        <taxon>Actinomycetota</taxon>
        <taxon>Actinomycetes</taxon>
        <taxon>Kitasatosporales</taxon>
        <taxon>Streptomycetaceae</taxon>
        <taxon>Streptomyces</taxon>
        <taxon>Streptomyces himalayensis</taxon>
    </lineage>
</organism>
<feature type="compositionally biased region" description="Gly residues" evidence="1">
    <location>
        <begin position="53"/>
        <end position="63"/>
    </location>
</feature>
<evidence type="ECO:0000259" key="2">
    <source>
        <dbReference type="Pfam" id="PF13340"/>
    </source>
</evidence>
<name>A0A7W0DMX2_9ACTN</name>
<sequence>MGLPRRSDRRQPVPGALPRNGAGRRPRGAARPGRADRLWTATVRQRRHLAGHSGVGPGAGPGHGTRHPDPGPVRRHWCTTGSSAGGRHDGPATAAGAELVAWPGGGQPEAYCHRQKLDAIRQLVDNGIKWRAMPADFPPWDRAYAFFRRWRDHSVVREFHDRLHGRVRERLGETRHRRPADLTRCRQDGRCRRRGQAGLRRRQADQAASGMSWSTRSVCCWA</sequence>
<accession>A0A7W0DMX2</accession>
<comment type="caution">
    <text evidence="3">The sequence shown here is derived from an EMBL/GenBank/DDBJ whole genome shotgun (WGS) entry which is preliminary data.</text>
</comment>
<feature type="domain" description="Insertion element IS402-like" evidence="2">
    <location>
        <begin position="104"/>
        <end position="160"/>
    </location>
</feature>
<dbReference type="AlphaFoldDB" id="A0A7W0DMX2"/>
<feature type="compositionally biased region" description="Basic and acidic residues" evidence="1">
    <location>
        <begin position="1"/>
        <end position="11"/>
    </location>
</feature>
<feature type="region of interest" description="Disordered" evidence="1">
    <location>
        <begin position="1"/>
        <end position="38"/>
    </location>
</feature>
<protein>
    <submittedName>
        <fullName evidence="3">Transposase</fullName>
    </submittedName>
</protein>
<dbReference type="Proteomes" id="UP000545761">
    <property type="component" value="Unassembled WGS sequence"/>
</dbReference>
<evidence type="ECO:0000313" key="4">
    <source>
        <dbReference type="Proteomes" id="UP000545761"/>
    </source>
</evidence>
<dbReference type="Pfam" id="PF13340">
    <property type="entry name" value="DUF4096"/>
    <property type="match status" value="1"/>
</dbReference>
<evidence type="ECO:0000313" key="3">
    <source>
        <dbReference type="EMBL" id="MBA2947950.1"/>
    </source>
</evidence>
<proteinExistence type="predicted"/>
<dbReference type="PANTHER" id="PTHR30007:SF0">
    <property type="entry name" value="TRANSPOSASE"/>
    <property type="match status" value="1"/>
</dbReference>